<name>A0A0U4WM12_9PSED</name>
<feature type="transmembrane region" description="Helical" evidence="5">
    <location>
        <begin position="41"/>
        <end position="61"/>
    </location>
</feature>
<evidence type="ECO:0000256" key="3">
    <source>
        <dbReference type="ARBA" id="ARBA00023136"/>
    </source>
</evidence>
<dbReference type="GO" id="GO:0005886">
    <property type="term" value="C:plasma membrane"/>
    <property type="evidence" value="ECO:0007669"/>
    <property type="project" value="TreeGrafter"/>
</dbReference>
<dbReference type="InterPro" id="IPR011701">
    <property type="entry name" value="MFS"/>
</dbReference>
<dbReference type="SUPFAM" id="SSF103473">
    <property type="entry name" value="MFS general substrate transporter"/>
    <property type="match status" value="1"/>
</dbReference>
<sequence length="451" mass="48027">MVRVLSAFRGLYFATLLMLIGTGLLSTYLGLRLAADQVQGLWVGALTAAYYAGLVIGGKLGHRLIAKVGHIRAYVTCAGVVGAAVLGIGLLPWLPVWLALRVLIGMGMMCQYMVLESWLNEQAGPGERGKVFSGYMTASYLGLALGQVVLVVSPDLGVDKLMLVAICYALCLVPVAVTGKIHPAPLKPAPLEPTFFIQRIPQSLTTTLVAGLVIGSFYGLAPLYASAQGLPTERIGLFMACCIFAGLIAQWPIGWLSDRHDRSWLIRGIAIALTIAALPLAVLPKVPPIVLLPLGLIVSLLQFVLYPLAVALSNDHIEGERRVSLSAMLLVTFGVGACIGPLLVGGLMNLVGPNMLYAFVVLCGGILIWRIRPNAVTGKHLVEEAPLSHVPMPEGSTSSPLVAALDPRVDSQVVHDQMHTEPVVEEEPAEEGAPLQEEIEFPENPPEPKAT</sequence>
<feature type="transmembrane region" description="Helical" evidence="5">
    <location>
        <begin position="323"/>
        <end position="344"/>
    </location>
</feature>
<proteinExistence type="predicted"/>
<feature type="transmembrane region" description="Helical" evidence="5">
    <location>
        <begin position="131"/>
        <end position="150"/>
    </location>
</feature>
<feature type="transmembrane region" description="Helical" evidence="5">
    <location>
        <begin position="237"/>
        <end position="257"/>
    </location>
</feature>
<reference evidence="6 7" key="1">
    <citation type="submission" date="2016-01" db="EMBL/GenBank/DDBJ databases">
        <title>Annotation of Pseudomonas oryzihabitans USDA-ARS-USMARC-56511.</title>
        <authorList>
            <person name="Harhay G.P."/>
            <person name="Harhay D.M."/>
            <person name="Smith T.P.L."/>
            <person name="Bono J.L."/>
            <person name="Heaton M.P."/>
            <person name="Clawson M.L."/>
            <person name="Chitko-Mckown C.G."/>
            <person name="Capik S.F."/>
            <person name="DeDonder K.D."/>
            <person name="Apley M.D."/>
            <person name="Lubbers B.V."/>
            <person name="White B.J."/>
            <person name="Larson R.L."/>
        </authorList>
    </citation>
    <scope>NUCLEOTIDE SEQUENCE [LARGE SCALE GENOMIC DNA]</scope>
    <source>
        <strain evidence="6 7">USDA-ARS-USMARC-56511</strain>
    </source>
</reference>
<evidence type="ECO:0000256" key="2">
    <source>
        <dbReference type="ARBA" id="ARBA00022989"/>
    </source>
</evidence>
<dbReference type="PANTHER" id="PTHR23521:SF3">
    <property type="entry name" value="MFS TRANSPORTER"/>
    <property type="match status" value="1"/>
</dbReference>
<gene>
    <name evidence="6" type="ORF">APT59_15155</name>
</gene>
<organism evidence="6 7">
    <name type="scientific">Pseudomonas oryzihabitans</name>
    <dbReference type="NCBI Taxonomy" id="47885"/>
    <lineage>
        <taxon>Bacteria</taxon>
        <taxon>Pseudomonadati</taxon>
        <taxon>Pseudomonadota</taxon>
        <taxon>Gammaproteobacteria</taxon>
        <taxon>Pseudomonadales</taxon>
        <taxon>Pseudomonadaceae</taxon>
        <taxon>Pseudomonas</taxon>
    </lineage>
</organism>
<dbReference type="InterPro" id="IPR047200">
    <property type="entry name" value="MFS_YcaD-like"/>
</dbReference>
<dbReference type="RefSeq" id="WP_059315617.1">
    <property type="nucleotide sequence ID" value="NZ_CP013987.1"/>
</dbReference>
<evidence type="ECO:0000313" key="6">
    <source>
        <dbReference type="EMBL" id="ALZ85468.1"/>
    </source>
</evidence>
<evidence type="ECO:0000256" key="4">
    <source>
        <dbReference type="SAM" id="MobiDB-lite"/>
    </source>
</evidence>
<feature type="transmembrane region" description="Helical" evidence="5">
    <location>
        <begin position="12"/>
        <end position="35"/>
    </location>
</feature>
<dbReference type="FunFam" id="1.20.1250.20:FF:000327">
    <property type="entry name" value="Transporter, MFS superfamily"/>
    <property type="match status" value="1"/>
</dbReference>
<feature type="transmembrane region" description="Helical" evidence="5">
    <location>
        <begin position="203"/>
        <end position="225"/>
    </location>
</feature>
<dbReference type="OrthoDB" id="9810614at2"/>
<feature type="transmembrane region" description="Helical" evidence="5">
    <location>
        <begin position="100"/>
        <end position="119"/>
    </location>
</feature>
<feature type="transmembrane region" description="Helical" evidence="5">
    <location>
        <begin position="350"/>
        <end position="369"/>
    </location>
</feature>
<evidence type="ECO:0000256" key="5">
    <source>
        <dbReference type="SAM" id="Phobius"/>
    </source>
</evidence>
<evidence type="ECO:0000256" key="1">
    <source>
        <dbReference type="ARBA" id="ARBA00022692"/>
    </source>
</evidence>
<dbReference type="KEGG" id="por:APT59_15155"/>
<protein>
    <submittedName>
        <fullName evidence="6">MFS transporter</fullName>
    </submittedName>
</protein>
<dbReference type="FunFam" id="1.20.1250.20:FF:000314">
    <property type="entry name" value="Transporter, MFS superfamily"/>
    <property type="match status" value="1"/>
</dbReference>
<keyword evidence="1 5" id="KW-0812">Transmembrane</keyword>
<dbReference type="EMBL" id="CP013987">
    <property type="protein sequence ID" value="ALZ85468.1"/>
    <property type="molecule type" value="Genomic_DNA"/>
</dbReference>
<feature type="region of interest" description="Disordered" evidence="4">
    <location>
        <begin position="413"/>
        <end position="451"/>
    </location>
</feature>
<feature type="transmembrane region" description="Helical" evidence="5">
    <location>
        <begin position="264"/>
        <end position="283"/>
    </location>
</feature>
<dbReference type="Proteomes" id="UP000064137">
    <property type="component" value="Chromosome"/>
</dbReference>
<dbReference type="Gene3D" id="1.20.1250.20">
    <property type="entry name" value="MFS general substrate transporter like domains"/>
    <property type="match status" value="2"/>
</dbReference>
<dbReference type="GO" id="GO:0022857">
    <property type="term" value="F:transmembrane transporter activity"/>
    <property type="evidence" value="ECO:0007669"/>
    <property type="project" value="InterPro"/>
</dbReference>
<dbReference type="PANTHER" id="PTHR23521">
    <property type="entry name" value="TRANSPORTER MFS SUPERFAMILY"/>
    <property type="match status" value="1"/>
</dbReference>
<dbReference type="CDD" id="cd17477">
    <property type="entry name" value="MFS_YcaD_like"/>
    <property type="match status" value="1"/>
</dbReference>
<feature type="transmembrane region" description="Helical" evidence="5">
    <location>
        <begin position="162"/>
        <end position="182"/>
    </location>
</feature>
<dbReference type="Pfam" id="PF07690">
    <property type="entry name" value="MFS_1"/>
    <property type="match status" value="1"/>
</dbReference>
<dbReference type="InterPro" id="IPR036259">
    <property type="entry name" value="MFS_trans_sf"/>
</dbReference>
<accession>A0A0U4WM12</accession>
<feature type="transmembrane region" description="Helical" evidence="5">
    <location>
        <begin position="73"/>
        <end position="94"/>
    </location>
</feature>
<evidence type="ECO:0000313" key="7">
    <source>
        <dbReference type="Proteomes" id="UP000064137"/>
    </source>
</evidence>
<dbReference type="AlphaFoldDB" id="A0A0U4WM12"/>
<feature type="transmembrane region" description="Helical" evidence="5">
    <location>
        <begin position="289"/>
        <end position="311"/>
    </location>
</feature>
<keyword evidence="3 5" id="KW-0472">Membrane</keyword>
<keyword evidence="2 5" id="KW-1133">Transmembrane helix</keyword>